<evidence type="ECO:0000313" key="10">
    <source>
        <dbReference type="Proteomes" id="UP000189733"/>
    </source>
</evidence>
<dbReference type="GO" id="GO:0006284">
    <property type="term" value="P:base-excision repair"/>
    <property type="evidence" value="ECO:0007669"/>
    <property type="project" value="TreeGrafter"/>
</dbReference>
<keyword evidence="6" id="KW-0464">Manganese</keyword>
<dbReference type="STRING" id="1121442.SAMN02745702_02291"/>
<dbReference type="Proteomes" id="UP000189733">
    <property type="component" value="Unassembled WGS sequence"/>
</dbReference>
<dbReference type="GO" id="GO:0008311">
    <property type="term" value="F:double-stranded DNA 3'-5' DNA exonuclease activity"/>
    <property type="evidence" value="ECO:0007669"/>
    <property type="project" value="TreeGrafter"/>
</dbReference>
<evidence type="ECO:0000256" key="1">
    <source>
        <dbReference type="ARBA" id="ARBA00007092"/>
    </source>
</evidence>
<feature type="site" description="Transition state stabilizer" evidence="7">
    <location>
        <position position="152"/>
    </location>
</feature>
<evidence type="ECO:0000256" key="6">
    <source>
        <dbReference type="PIRSR" id="PIRSR604808-2"/>
    </source>
</evidence>
<keyword evidence="10" id="KW-1185">Reference proteome</keyword>
<dbReference type="InterPro" id="IPR036691">
    <property type="entry name" value="Endo/exonu/phosph_ase_sf"/>
</dbReference>
<keyword evidence="2 6" id="KW-0479">Metal-binding</keyword>
<feature type="active site" description="Proton donor/acceptor" evidence="5">
    <location>
        <position position="150"/>
    </location>
</feature>
<protein>
    <submittedName>
        <fullName evidence="9">Exodeoxyribonuclease-3</fullName>
    </submittedName>
</protein>
<evidence type="ECO:0000256" key="2">
    <source>
        <dbReference type="ARBA" id="ARBA00022723"/>
    </source>
</evidence>
<evidence type="ECO:0000256" key="4">
    <source>
        <dbReference type="ARBA" id="ARBA00022842"/>
    </source>
</evidence>
<feature type="site" description="Important for catalytic activity" evidence="7">
    <location>
        <position position="221"/>
    </location>
</feature>
<gene>
    <name evidence="9" type="ORF">SAMN02745702_02291</name>
</gene>
<dbReference type="NCBIfam" id="TIGR00195">
    <property type="entry name" value="exoDNase_III"/>
    <property type="match status" value="1"/>
</dbReference>
<feature type="site" description="Interaction with DNA substrate" evidence="7">
    <location>
        <position position="247"/>
    </location>
</feature>
<feature type="binding site" evidence="6">
    <location>
        <position position="37"/>
    </location>
    <ligand>
        <name>Mg(2+)</name>
        <dbReference type="ChEBI" id="CHEBI:18420"/>
        <label>1</label>
    </ligand>
</feature>
<feature type="binding site" evidence="6">
    <location>
        <position position="246"/>
    </location>
    <ligand>
        <name>Mg(2+)</name>
        <dbReference type="ChEBI" id="CHEBI:18420"/>
        <label>1</label>
    </ligand>
</feature>
<evidence type="ECO:0000256" key="3">
    <source>
        <dbReference type="ARBA" id="ARBA00022801"/>
    </source>
</evidence>
<feature type="binding site" evidence="6">
    <location>
        <position position="9"/>
    </location>
    <ligand>
        <name>Mg(2+)</name>
        <dbReference type="ChEBI" id="CHEBI:18420"/>
        <label>1</label>
    </ligand>
</feature>
<dbReference type="RefSeq" id="WP_078685565.1">
    <property type="nucleotide sequence ID" value="NZ_FUYA01000007.1"/>
</dbReference>
<dbReference type="GO" id="GO:0046872">
    <property type="term" value="F:metal ion binding"/>
    <property type="evidence" value="ECO:0007669"/>
    <property type="project" value="UniProtKB-KW"/>
</dbReference>
<dbReference type="SUPFAM" id="SSF56219">
    <property type="entry name" value="DNase I-like"/>
    <property type="match status" value="1"/>
</dbReference>
<dbReference type="FunFam" id="3.60.10.10:FF:000026">
    <property type="entry name" value="Exodeoxyribonuclease III"/>
    <property type="match status" value="1"/>
</dbReference>
<feature type="domain" description="Endonuclease/exonuclease/phosphatase" evidence="8">
    <location>
        <begin position="7"/>
        <end position="247"/>
    </location>
</feature>
<dbReference type="Gene3D" id="3.60.10.10">
    <property type="entry name" value="Endonuclease/exonuclease/phosphatase"/>
    <property type="match status" value="1"/>
</dbReference>
<organism evidence="9 10">
    <name type="scientific">Desulfobaculum bizertense DSM 18034</name>
    <dbReference type="NCBI Taxonomy" id="1121442"/>
    <lineage>
        <taxon>Bacteria</taxon>
        <taxon>Pseudomonadati</taxon>
        <taxon>Thermodesulfobacteriota</taxon>
        <taxon>Desulfovibrionia</taxon>
        <taxon>Desulfovibrionales</taxon>
        <taxon>Desulfovibrionaceae</taxon>
        <taxon>Desulfobaculum</taxon>
    </lineage>
</organism>
<dbReference type="GO" id="GO:0003906">
    <property type="term" value="F:DNA-(apurinic or apyrimidinic site) endonuclease activity"/>
    <property type="evidence" value="ECO:0007669"/>
    <property type="project" value="TreeGrafter"/>
</dbReference>
<feature type="active site" evidence="5">
    <location>
        <position position="111"/>
    </location>
</feature>
<name>A0A1T4WHN8_9BACT</name>
<comment type="cofactor">
    <cofactor evidence="6">
        <name>Mg(2+)</name>
        <dbReference type="ChEBI" id="CHEBI:18420"/>
    </cofactor>
    <cofactor evidence="6">
        <name>Mn(2+)</name>
        <dbReference type="ChEBI" id="CHEBI:29035"/>
    </cofactor>
    <text evidence="6">Probably binds two magnesium or manganese ions per subunit.</text>
</comment>
<dbReference type="InterPro" id="IPR004808">
    <property type="entry name" value="AP_endonuc_1"/>
</dbReference>
<keyword evidence="4 6" id="KW-0460">Magnesium</keyword>
<dbReference type="PROSITE" id="PS51435">
    <property type="entry name" value="AP_NUCLEASE_F1_4"/>
    <property type="match status" value="1"/>
</dbReference>
<proteinExistence type="inferred from homology"/>
<dbReference type="GO" id="GO:0008081">
    <property type="term" value="F:phosphoric diester hydrolase activity"/>
    <property type="evidence" value="ECO:0007669"/>
    <property type="project" value="TreeGrafter"/>
</dbReference>
<dbReference type="AlphaFoldDB" id="A0A1T4WHN8"/>
<keyword evidence="3" id="KW-0378">Hydrolase</keyword>
<evidence type="ECO:0000256" key="7">
    <source>
        <dbReference type="PIRSR" id="PIRSR604808-3"/>
    </source>
</evidence>
<comment type="similarity">
    <text evidence="1">Belongs to the DNA repair enzymes AP/ExoA family.</text>
</comment>
<dbReference type="PANTHER" id="PTHR22748:SF6">
    <property type="entry name" value="DNA-(APURINIC OR APYRIMIDINIC SITE) ENDONUCLEASE"/>
    <property type="match status" value="1"/>
</dbReference>
<evidence type="ECO:0000256" key="5">
    <source>
        <dbReference type="PIRSR" id="PIRSR604808-1"/>
    </source>
</evidence>
<sequence length="256" mass="29716">MNYRLRSWNVNGFRAIQKKGFWDWLNSSDSDLVGLQEIKADPSQLREDERNPAGWDVFWNPARSKKGYSGTAILSKIPPLSVRFGLADESYCGEGRTVCVEFEEFYLYNIYFPNGGMGDDRLQYKLGFYDAFLEDAEELRKKKPIVVCGDFNTAHKPIDLARPKDNEKTTGFLPIERAWIDKLVAHGYLDTLRMFDQEPALYTWWSYRTAARVRNVGWRIDYFFVSEELRDNVKAAWIDSDVMGSDHCPLGIELEF</sequence>
<feature type="binding site" evidence="6">
    <location>
        <position position="247"/>
    </location>
    <ligand>
        <name>Mg(2+)</name>
        <dbReference type="ChEBI" id="CHEBI:18420"/>
        <label>1</label>
    </ligand>
</feature>
<evidence type="ECO:0000259" key="8">
    <source>
        <dbReference type="Pfam" id="PF03372"/>
    </source>
</evidence>
<feature type="binding site" evidence="6">
    <location>
        <position position="152"/>
    </location>
    <ligand>
        <name>Mg(2+)</name>
        <dbReference type="ChEBI" id="CHEBI:18420"/>
        <label>1</label>
    </ligand>
</feature>
<dbReference type="InterPro" id="IPR005135">
    <property type="entry name" value="Endo/exonuclease/phosphatase"/>
</dbReference>
<dbReference type="PANTHER" id="PTHR22748">
    <property type="entry name" value="AP ENDONUCLEASE"/>
    <property type="match status" value="1"/>
</dbReference>
<evidence type="ECO:0000313" key="9">
    <source>
        <dbReference type="EMBL" id="SKA76689.1"/>
    </source>
</evidence>
<dbReference type="EMBL" id="FUYA01000007">
    <property type="protein sequence ID" value="SKA76689.1"/>
    <property type="molecule type" value="Genomic_DNA"/>
</dbReference>
<feature type="binding site" evidence="6">
    <location>
        <position position="150"/>
    </location>
    <ligand>
        <name>Mg(2+)</name>
        <dbReference type="ChEBI" id="CHEBI:18420"/>
        <label>1</label>
    </ligand>
</feature>
<reference evidence="9 10" key="1">
    <citation type="submission" date="2017-02" db="EMBL/GenBank/DDBJ databases">
        <authorList>
            <person name="Peterson S.W."/>
        </authorList>
    </citation>
    <scope>NUCLEOTIDE SEQUENCE [LARGE SCALE GENOMIC DNA]</scope>
    <source>
        <strain evidence="9 10">DSM 18034</strain>
    </source>
</reference>
<accession>A0A1T4WHN8</accession>
<feature type="active site" description="Proton acceptor" evidence="5">
    <location>
        <position position="247"/>
    </location>
</feature>
<dbReference type="OrthoDB" id="9803914at2"/>
<dbReference type="Pfam" id="PF03372">
    <property type="entry name" value="Exo_endo_phos"/>
    <property type="match status" value="1"/>
</dbReference>
<dbReference type="NCBIfam" id="TIGR00633">
    <property type="entry name" value="xth"/>
    <property type="match status" value="1"/>
</dbReference>